<gene>
    <name evidence="1" type="ORF">WMSIL1_LOCUS12164</name>
</gene>
<sequence>KQSCGLKNALLEKQIVSLSEELEKAKIIKLIKEDAMMGSYEIEKVFSTKDRQIKELHFELARACKAYSDLLWTFKQTMQNYGIKTENLDFNVARNVLINGGKLEFGKEIIPGPPG</sequence>
<proteinExistence type="predicted"/>
<name>A0A564Z580_HYMDI</name>
<dbReference type="GO" id="GO:0048870">
    <property type="term" value="P:cell motility"/>
    <property type="evidence" value="ECO:0007669"/>
    <property type="project" value="InterPro"/>
</dbReference>
<evidence type="ECO:0000313" key="2">
    <source>
        <dbReference type="Proteomes" id="UP000321570"/>
    </source>
</evidence>
<evidence type="ECO:0000313" key="1">
    <source>
        <dbReference type="EMBL" id="VUZ53944.1"/>
    </source>
</evidence>
<dbReference type="InterPro" id="IPR039308">
    <property type="entry name" value="GAS8"/>
</dbReference>
<protein>
    <submittedName>
        <fullName evidence="1">Uncharacterized protein</fullName>
    </submittedName>
</protein>
<keyword evidence="2" id="KW-1185">Reference proteome</keyword>
<reference evidence="1 2" key="1">
    <citation type="submission" date="2019-07" db="EMBL/GenBank/DDBJ databases">
        <authorList>
            <person name="Jastrzebski P J."/>
            <person name="Paukszto L."/>
            <person name="Jastrzebski P J."/>
        </authorList>
    </citation>
    <scope>NUCLEOTIDE SEQUENCE [LARGE SCALE GENOMIC DNA]</scope>
    <source>
        <strain evidence="1 2">WMS-il1</strain>
    </source>
</reference>
<dbReference type="GO" id="GO:0005794">
    <property type="term" value="C:Golgi apparatus"/>
    <property type="evidence" value="ECO:0007669"/>
    <property type="project" value="TreeGrafter"/>
</dbReference>
<dbReference type="GO" id="GO:0008017">
    <property type="term" value="F:microtubule binding"/>
    <property type="evidence" value="ECO:0007669"/>
    <property type="project" value="InterPro"/>
</dbReference>
<dbReference type="GO" id="GO:0031267">
    <property type="term" value="F:small GTPase binding"/>
    <property type="evidence" value="ECO:0007669"/>
    <property type="project" value="InterPro"/>
</dbReference>
<dbReference type="GO" id="GO:0005874">
    <property type="term" value="C:microtubule"/>
    <property type="evidence" value="ECO:0007669"/>
    <property type="project" value="TreeGrafter"/>
</dbReference>
<dbReference type="EMBL" id="CABIJS010000588">
    <property type="protein sequence ID" value="VUZ53944.1"/>
    <property type="molecule type" value="Genomic_DNA"/>
</dbReference>
<dbReference type="PANTHER" id="PTHR31543:SF0">
    <property type="entry name" value="DYNEIN REGULATORY COMPLEX SUBUNIT 4"/>
    <property type="match status" value="1"/>
</dbReference>
<dbReference type="PANTHER" id="PTHR31543">
    <property type="entry name" value="DYNEIN REGULATORY COMPLEX SUBUNIT 4"/>
    <property type="match status" value="1"/>
</dbReference>
<dbReference type="Proteomes" id="UP000321570">
    <property type="component" value="Unassembled WGS sequence"/>
</dbReference>
<accession>A0A564Z580</accession>
<feature type="non-terminal residue" evidence="1">
    <location>
        <position position="1"/>
    </location>
</feature>
<dbReference type="AlphaFoldDB" id="A0A564Z580"/>
<organism evidence="1 2">
    <name type="scientific">Hymenolepis diminuta</name>
    <name type="common">Rat tapeworm</name>
    <dbReference type="NCBI Taxonomy" id="6216"/>
    <lineage>
        <taxon>Eukaryota</taxon>
        <taxon>Metazoa</taxon>
        <taxon>Spiralia</taxon>
        <taxon>Lophotrochozoa</taxon>
        <taxon>Platyhelminthes</taxon>
        <taxon>Cestoda</taxon>
        <taxon>Eucestoda</taxon>
        <taxon>Cyclophyllidea</taxon>
        <taxon>Hymenolepididae</taxon>
        <taxon>Hymenolepis</taxon>
    </lineage>
</organism>